<evidence type="ECO:0000313" key="1">
    <source>
        <dbReference type="EMBL" id="VEN54199.1"/>
    </source>
</evidence>
<keyword evidence="2" id="KW-1185">Reference proteome</keyword>
<dbReference type="AlphaFoldDB" id="A0A653D227"/>
<gene>
    <name evidence="1" type="ORF">CALMAC_LOCUS13744</name>
</gene>
<dbReference type="Proteomes" id="UP000410492">
    <property type="component" value="Unassembled WGS sequence"/>
</dbReference>
<proteinExistence type="predicted"/>
<sequence length="100" mass="11291">MDKKGSVIVSVGPTRKPHCWEENRTSVNPGGGYNSYYQGWLYERLYDMSGLFDGRLCGFHSSLDSGLCDVHSRLDSWLSVAACGLHCWMNGIMHIFLCRL</sequence>
<reference evidence="1 2" key="1">
    <citation type="submission" date="2019-01" db="EMBL/GenBank/DDBJ databases">
        <authorList>
            <person name="Sayadi A."/>
        </authorList>
    </citation>
    <scope>NUCLEOTIDE SEQUENCE [LARGE SCALE GENOMIC DNA]</scope>
</reference>
<name>A0A653D227_CALMS</name>
<organism evidence="1 2">
    <name type="scientific">Callosobruchus maculatus</name>
    <name type="common">Southern cowpea weevil</name>
    <name type="synonym">Pulse bruchid</name>
    <dbReference type="NCBI Taxonomy" id="64391"/>
    <lineage>
        <taxon>Eukaryota</taxon>
        <taxon>Metazoa</taxon>
        <taxon>Ecdysozoa</taxon>
        <taxon>Arthropoda</taxon>
        <taxon>Hexapoda</taxon>
        <taxon>Insecta</taxon>
        <taxon>Pterygota</taxon>
        <taxon>Neoptera</taxon>
        <taxon>Endopterygota</taxon>
        <taxon>Coleoptera</taxon>
        <taxon>Polyphaga</taxon>
        <taxon>Cucujiformia</taxon>
        <taxon>Chrysomeloidea</taxon>
        <taxon>Chrysomelidae</taxon>
        <taxon>Bruchinae</taxon>
        <taxon>Bruchini</taxon>
        <taxon>Callosobruchus</taxon>
    </lineage>
</organism>
<accession>A0A653D227</accession>
<dbReference type="EMBL" id="CAACVG010009784">
    <property type="protein sequence ID" value="VEN54199.1"/>
    <property type="molecule type" value="Genomic_DNA"/>
</dbReference>
<protein>
    <submittedName>
        <fullName evidence="1">Uncharacterized protein</fullName>
    </submittedName>
</protein>
<evidence type="ECO:0000313" key="2">
    <source>
        <dbReference type="Proteomes" id="UP000410492"/>
    </source>
</evidence>